<name>A0ABT6FW01_9FLAO</name>
<sequence>MIEVFTTNIPNQMSGNQIIKSLKMSFSALQIDFDIETPIVNYPCDHSILRVEGATINAQGIISHLNNNGYLCHILEDKICN</sequence>
<comment type="caution">
    <text evidence="1">The sequence shown here is derived from an EMBL/GenBank/DDBJ whole genome shotgun (WGS) entry which is preliminary data.</text>
</comment>
<protein>
    <submittedName>
        <fullName evidence="1">Uncharacterized protein</fullName>
    </submittedName>
</protein>
<proteinExistence type="predicted"/>
<dbReference type="Proteomes" id="UP001153642">
    <property type="component" value="Unassembled WGS sequence"/>
</dbReference>
<reference evidence="1" key="1">
    <citation type="submission" date="2022-11" db="EMBL/GenBank/DDBJ databases">
        <title>High-quality draft genome sequence of Galbibacter sp. strain CMA-7.</title>
        <authorList>
            <person name="Wei L."/>
            <person name="Dong C."/>
            <person name="Shao Z."/>
        </authorList>
    </citation>
    <scope>NUCLEOTIDE SEQUENCE</scope>
    <source>
        <strain evidence="1">CMA-7</strain>
    </source>
</reference>
<dbReference type="EMBL" id="JAPMUA010000007">
    <property type="protein sequence ID" value="MDG3587444.1"/>
    <property type="molecule type" value="Genomic_DNA"/>
</dbReference>
<keyword evidence="2" id="KW-1185">Reference proteome</keyword>
<organism evidence="1 2">
    <name type="scientific">Galbibacter pacificus</name>
    <dbReference type="NCBI Taxonomy" id="2996052"/>
    <lineage>
        <taxon>Bacteria</taxon>
        <taxon>Pseudomonadati</taxon>
        <taxon>Bacteroidota</taxon>
        <taxon>Flavobacteriia</taxon>
        <taxon>Flavobacteriales</taxon>
        <taxon>Flavobacteriaceae</taxon>
        <taxon>Galbibacter</taxon>
    </lineage>
</organism>
<evidence type="ECO:0000313" key="1">
    <source>
        <dbReference type="EMBL" id="MDG3587444.1"/>
    </source>
</evidence>
<gene>
    <name evidence="1" type="ORF">OSR52_16395</name>
</gene>
<evidence type="ECO:0000313" key="2">
    <source>
        <dbReference type="Proteomes" id="UP001153642"/>
    </source>
</evidence>
<dbReference type="RefSeq" id="WP_277901324.1">
    <property type="nucleotide sequence ID" value="NZ_JAPMUA010000007.1"/>
</dbReference>
<accession>A0ABT6FW01</accession>